<dbReference type="Pfam" id="PF01828">
    <property type="entry name" value="Peptidase_A4"/>
    <property type="match status" value="1"/>
</dbReference>
<accession>W6YEL4</accession>
<dbReference type="STRING" id="930089.W6YEL4"/>
<organism evidence="3 4">
    <name type="scientific">Cochliobolus carbonum (strain 26-R-13)</name>
    <name type="common">Maize leaf spot fungus</name>
    <name type="synonym">Bipolaris zeicola</name>
    <dbReference type="NCBI Taxonomy" id="930089"/>
    <lineage>
        <taxon>Eukaryota</taxon>
        <taxon>Fungi</taxon>
        <taxon>Dikarya</taxon>
        <taxon>Ascomycota</taxon>
        <taxon>Pezizomycotina</taxon>
        <taxon>Dothideomycetes</taxon>
        <taxon>Pleosporomycetidae</taxon>
        <taxon>Pleosporales</taxon>
        <taxon>Pleosporineae</taxon>
        <taxon>Pleosporaceae</taxon>
        <taxon>Bipolaris</taxon>
    </lineage>
</organism>
<dbReference type="InterPro" id="IPR013320">
    <property type="entry name" value="ConA-like_dom_sf"/>
</dbReference>
<dbReference type="SUPFAM" id="SSF49899">
    <property type="entry name" value="Concanavalin A-like lectins/glucanases"/>
    <property type="match status" value="1"/>
</dbReference>
<dbReference type="PRINTS" id="PR00977">
    <property type="entry name" value="SCYTLDPTASE"/>
</dbReference>
<dbReference type="Proteomes" id="UP000053841">
    <property type="component" value="Unassembled WGS sequence"/>
</dbReference>
<dbReference type="RefSeq" id="XP_007716066.1">
    <property type="nucleotide sequence ID" value="XM_007717876.1"/>
</dbReference>
<evidence type="ECO:0000313" key="3">
    <source>
        <dbReference type="EMBL" id="EUC29626.1"/>
    </source>
</evidence>
<feature type="signal peptide" evidence="2">
    <location>
        <begin position="1"/>
        <end position="17"/>
    </location>
</feature>
<name>W6YEL4_COCC2</name>
<protein>
    <recommendedName>
        <fullName evidence="5">Concanavalin A-like lectin/glucanase</fullName>
    </recommendedName>
</protein>
<dbReference type="GeneID" id="19146549"/>
<dbReference type="KEGG" id="bze:COCCADRAFT_29321"/>
<dbReference type="InterPro" id="IPR038656">
    <property type="entry name" value="Peptidase_G1_sf"/>
</dbReference>
<dbReference type="HOGENOM" id="CLU_066466_0_1_1"/>
<evidence type="ECO:0000313" key="4">
    <source>
        <dbReference type="Proteomes" id="UP000053841"/>
    </source>
</evidence>
<evidence type="ECO:0008006" key="5">
    <source>
        <dbReference type="Google" id="ProtNLM"/>
    </source>
</evidence>
<dbReference type="eggNOG" id="ENOG502RJF6">
    <property type="taxonomic scope" value="Eukaryota"/>
</dbReference>
<dbReference type="GO" id="GO:0006508">
    <property type="term" value="P:proteolysis"/>
    <property type="evidence" value="ECO:0007669"/>
    <property type="project" value="InterPro"/>
</dbReference>
<keyword evidence="4" id="KW-1185">Reference proteome</keyword>
<evidence type="ECO:0000256" key="2">
    <source>
        <dbReference type="SAM" id="SignalP"/>
    </source>
</evidence>
<dbReference type="PANTHER" id="PTHR37536">
    <property type="entry name" value="PUTATIVE (AFU_ORTHOLOGUE AFUA_3G02970)-RELATED"/>
    <property type="match status" value="1"/>
</dbReference>
<keyword evidence="2" id="KW-0732">Signal</keyword>
<dbReference type="InterPro" id="IPR000250">
    <property type="entry name" value="Peptidase_G1"/>
</dbReference>
<gene>
    <name evidence="3" type="ORF">COCCADRAFT_29321</name>
</gene>
<dbReference type="Gene3D" id="2.60.120.700">
    <property type="entry name" value="Peptidase G1"/>
    <property type="match status" value="1"/>
</dbReference>
<evidence type="ECO:0000256" key="1">
    <source>
        <dbReference type="PIRSR" id="PIRSR600250-50"/>
    </source>
</evidence>
<feature type="active site" description="Proton acceptor" evidence="1">
    <location>
        <position position="206"/>
    </location>
</feature>
<proteinExistence type="predicted"/>
<dbReference type="PANTHER" id="PTHR37536:SF1">
    <property type="entry name" value="ASPERGILLOPEPSIN, PUTAITVE (AFU_ORTHOLOGUE AFUA_7G01200)"/>
    <property type="match status" value="1"/>
</dbReference>
<dbReference type="OrthoDB" id="2862635at2759"/>
<dbReference type="EMBL" id="KI964737">
    <property type="protein sequence ID" value="EUC29626.1"/>
    <property type="molecule type" value="Genomic_DNA"/>
</dbReference>
<sequence>MKLSVAFVAAIASSVLAIGIRAQVHGNYQHLSQPSTQDSTALRVQCRSITRDAENANQVVTRDNWAGGMLSKKLCAGNFASATGRFTIPIPKHTGASNDTEWGSAWVGISDYTFESQLQGGVDWTVERSGKVSYTAWYEGFRYEPSYLDDFNVTGGDEIQVDITTTSTTTGNVRLINISTGNDISMDVTSPPDTFLTSDNAEWIMEYFSGGGRLALADFGRVVFTNASAKMSTGRVEDLRGATIIKMVLDDKLVADSVIDSLSQIAIKYVK</sequence>
<feature type="chain" id="PRO_5004885710" description="Concanavalin A-like lectin/glucanase" evidence="2">
    <location>
        <begin position="18"/>
        <end position="271"/>
    </location>
</feature>
<dbReference type="CDD" id="cd13426">
    <property type="entry name" value="Peptidase_G1"/>
    <property type="match status" value="1"/>
</dbReference>
<dbReference type="AlphaFoldDB" id="W6YEL4"/>
<dbReference type="GO" id="GO:0070007">
    <property type="term" value="F:glutamic-type endopeptidase activity"/>
    <property type="evidence" value="ECO:0007669"/>
    <property type="project" value="InterPro"/>
</dbReference>
<reference evidence="3 4" key="1">
    <citation type="journal article" date="2013" name="PLoS Genet.">
        <title>Comparative genome structure, secondary metabolite, and effector coding capacity across Cochliobolus pathogens.</title>
        <authorList>
            <person name="Condon B.J."/>
            <person name="Leng Y."/>
            <person name="Wu D."/>
            <person name="Bushley K.E."/>
            <person name="Ohm R.A."/>
            <person name="Otillar R."/>
            <person name="Martin J."/>
            <person name="Schackwitz W."/>
            <person name="Grimwood J."/>
            <person name="MohdZainudin N."/>
            <person name="Xue C."/>
            <person name="Wang R."/>
            <person name="Manning V.A."/>
            <person name="Dhillon B."/>
            <person name="Tu Z.J."/>
            <person name="Steffenson B.J."/>
            <person name="Salamov A."/>
            <person name="Sun H."/>
            <person name="Lowry S."/>
            <person name="LaButti K."/>
            <person name="Han J."/>
            <person name="Copeland A."/>
            <person name="Lindquist E."/>
            <person name="Barry K."/>
            <person name="Schmutz J."/>
            <person name="Baker S.E."/>
            <person name="Ciuffetti L.M."/>
            <person name="Grigoriev I.V."/>
            <person name="Zhong S."/>
            <person name="Turgeon B.G."/>
        </authorList>
    </citation>
    <scope>NUCLEOTIDE SEQUENCE [LARGE SCALE GENOMIC DNA]</scope>
    <source>
        <strain evidence="3 4">26-R-13</strain>
    </source>
</reference>